<evidence type="ECO:0000313" key="3">
    <source>
        <dbReference type="Proteomes" id="UP000007015"/>
    </source>
</evidence>
<feature type="region of interest" description="Disordered" evidence="1">
    <location>
        <begin position="81"/>
        <end position="113"/>
    </location>
</feature>
<feature type="compositionally biased region" description="Polar residues" evidence="1">
    <location>
        <begin position="12"/>
        <end position="24"/>
    </location>
</feature>
<gene>
    <name evidence="2" type="ORF">OsI_32626</name>
</gene>
<name>B8BFF3_ORYSI</name>
<keyword evidence="3" id="KW-1185">Reference proteome</keyword>
<dbReference type="Gramene" id="BGIOSGA032474-TA">
    <property type="protein sequence ID" value="BGIOSGA032474-PA"/>
    <property type="gene ID" value="BGIOSGA032474"/>
</dbReference>
<proteinExistence type="predicted"/>
<evidence type="ECO:0000313" key="2">
    <source>
        <dbReference type="EMBL" id="EEC66511.1"/>
    </source>
</evidence>
<protein>
    <submittedName>
        <fullName evidence="2">Uncharacterized protein</fullName>
    </submittedName>
</protein>
<dbReference type="HOGENOM" id="CLU_2137620_0_0_1"/>
<accession>B8BFF3</accession>
<dbReference type="EMBL" id="CM000135">
    <property type="protein sequence ID" value="EEC66511.1"/>
    <property type="molecule type" value="Genomic_DNA"/>
</dbReference>
<feature type="compositionally biased region" description="Basic and acidic residues" evidence="1">
    <location>
        <begin position="95"/>
        <end position="107"/>
    </location>
</feature>
<dbReference type="Proteomes" id="UP000007015">
    <property type="component" value="Chromosome 10"/>
</dbReference>
<feature type="region of interest" description="Disordered" evidence="1">
    <location>
        <begin position="1"/>
        <end position="27"/>
    </location>
</feature>
<sequence length="113" mass="11701">MRARKKPCRACSTDTSPATASRQPANDEVLSGDLDSTAHALANDQGGVILWTELAGGLAQPAPLGGHELEEQHAVLPPRFMPLPADLAAGGGDPEQARRRGPREGGVHLHGAA</sequence>
<reference evidence="2 3" key="1">
    <citation type="journal article" date="2005" name="PLoS Biol.">
        <title>The genomes of Oryza sativa: a history of duplications.</title>
        <authorList>
            <person name="Yu J."/>
            <person name="Wang J."/>
            <person name="Lin W."/>
            <person name="Li S."/>
            <person name="Li H."/>
            <person name="Zhou J."/>
            <person name="Ni P."/>
            <person name="Dong W."/>
            <person name="Hu S."/>
            <person name="Zeng C."/>
            <person name="Zhang J."/>
            <person name="Zhang Y."/>
            <person name="Li R."/>
            <person name="Xu Z."/>
            <person name="Li S."/>
            <person name="Li X."/>
            <person name="Zheng H."/>
            <person name="Cong L."/>
            <person name="Lin L."/>
            <person name="Yin J."/>
            <person name="Geng J."/>
            <person name="Li G."/>
            <person name="Shi J."/>
            <person name="Liu J."/>
            <person name="Lv H."/>
            <person name="Li J."/>
            <person name="Wang J."/>
            <person name="Deng Y."/>
            <person name="Ran L."/>
            <person name="Shi X."/>
            <person name="Wang X."/>
            <person name="Wu Q."/>
            <person name="Li C."/>
            <person name="Ren X."/>
            <person name="Wang J."/>
            <person name="Wang X."/>
            <person name="Li D."/>
            <person name="Liu D."/>
            <person name="Zhang X."/>
            <person name="Ji Z."/>
            <person name="Zhao W."/>
            <person name="Sun Y."/>
            <person name="Zhang Z."/>
            <person name="Bao J."/>
            <person name="Han Y."/>
            <person name="Dong L."/>
            <person name="Ji J."/>
            <person name="Chen P."/>
            <person name="Wu S."/>
            <person name="Liu J."/>
            <person name="Xiao Y."/>
            <person name="Bu D."/>
            <person name="Tan J."/>
            <person name="Yang L."/>
            <person name="Ye C."/>
            <person name="Zhang J."/>
            <person name="Xu J."/>
            <person name="Zhou Y."/>
            <person name="Yu Y."/>
            <person name="Zhang B."/>
            <person name="Zhuang S."/>
            <person name="Wei H."/>
            <person name="Liu B."/>
            <person name="Lei M."/>
            <person name="Yu H."/>
            <person name="Li Y."/>
            <person name="Xu H."/>
            <person name="Wei S."/>
            <person name="He X."/>
            <person name="Fang L."/>
            <person name="Zhang Z."/>
            <person name="Zhang Y."/>
            <person name="Huang X."/>
            <person name="Su Z."/>
            <person name="Tong W."/>
            <person name="Li J."/>
            <person name="Tong Z."/>
            <person name="Li S."/>
            <person name="Ye J."/>
            <person name="Wang L."/>
            <person name="Fang L."/>
            <person name="Lei T."/>
            <person name="Chen C."/>
            <person name="Chen H."/>
            <person name="Xu Z."/>
            <person name="Li H."/>
            <person name="Huang H."/>
            <person name="Zhang F."/>
            <person name="Xu H."/>
            <person name="Li N."/>
            <person name="Zhao C."/>
            <person name="Li S."/>
            <person name="Dong L."/>
            <person name="Huang Y."/>
            <person name="Li L."/>
            <person name="Xi Y."/>
            <person name="Qi Q."/>
            <person name="Li W."/>
            <person name="Zhang B."/>
            <person name="Hu W."/>
            <person name="Zhang Y."/>
            <person name="Tian X."/>
            <person name="Jiao Y."/>
            <person name="Liang X."/>
            <person name="Jin J."/>
            <person name="Gao L."/>
            <person name="Zheng W."/>
            <person name="Hao B."/>
            <person name="Liu S."/>
            <person name="Wang W."/>
            <person name="Yuan L."/>
            <person name="Cao M."/>
            <person name="McDermott J."/>
            <person name="Samudrala R."/>
            <person name="Wang J."/>
            <person name="Wong G.K."/>
            <person name="Yang H."/>
        </authorList>
    </citation>
    <scope>NUCLEOTIDE SEQUENCE [LARGE SCALE GENOMIC DNA]</scope>
    <source>
        <strain evidence="3">cv. 93-11</strain>
    </source>
</reference>
<dbReference type="AlphaFoldDB" id="B8BFF3"/>
<organism evidence="2 3">
    <name type="scientific">Oryza sativa subsp. indica</name>
    <name type="common">Rice</name>
    <dbReference type="NCBI Taxonomy" id="39946"/>
    <lineage>
        <taxon>Eukaryota</taxon>
        <taxon>Viridiplantae</taxon>
        <taxon>Streptophyta</taxon>
        <taxon>Embryophyta</taxon>
        <taxon>Tracheophyta</taxon>
        <taxon>Spermatophyta</taxon>
        <taxon>Magnoliopsida</taxon>
        <taxon>Liliopsida</taxon>
        <taxon>Poales</taxon>
        <taxon>Poaceae</taxon>
        <taxon>BOP clade</taxon>
        <taxon>Oryzoideae</taxon>
        <taxon>Oryzeae</taxon>
        <taxon>Oryzinae</taxon>
        <taxon>Oryza</taxon>
        <taxon>Oryza sativa</taxon>
    </lineage>
</organism>
<evidence type="ECO:0000256" key="1">
    <source>
        <dbReference type="SAM" id="MobiDB-lite"/>
    </source>
</evidence>